<dbReference type="AlphaFoldDB" id="A0A086YB02"/>
<dbReference type="InterPro" id="IPR000182">
    <property type="entry name" value="GNAT_dom"/>
</dbReference>
<dbReference type="InterPro" id="IPR050832">
    <property type="entry name" value="Bact_Acetyltransf"/>
</dbReference>
<protein>
    <submittedName>
        <fullName evidence="4">GCN5 family acetyltransferase</fullName>
    </submittedName>
</protein>
<dbReference type="EMBL" id="JGYG01000002">
    <property type="protein sequence ID" value="KFI31452.1"/>
    <property type="molecule type" value="Genomic_DNA"/>
</dbReference>
<feature type="domain" description="N-acetyltransferase" evidence="3">
    <location>
        <begin position="1"/>
        <end position="132"/>
    </location>
</feature>
<keyword evidence="1 4" id="KW-0808">Transferase</keyword>
<dbReference type="PANTHER" id="PTHR43877">
    <property type="entry name" value="AMINOALKYLPHOSPHONATE N-ACETYLTRANSFERASE-RELATED-RELATED"/>
    <property type="match status" value="1"/>
</dbReference>
<dbReference type="Proteomes" id="UP000028826">
    <property type="component" value="Unassembled WGS sequence"/>
</dbReference>
<accession>A0A086YB02</accession>
<dbReference type="CDD" id="cd04301">
    <property type="entry name" value="NAT_SF"/>
    <property type="match status" value="1"/>
</dbReference>
<dbReference type="STRING" id="195105.CN97_10655"/>
<dbReference type="InterPro" id="IPR016181">
    <property type="entry name" value="Acyl_CoA_acyltransferase"/>
</dbReference>
<reference evidence="4 5" key="1">
    <citation type="submission" date="2014-03" db="EMBL/GenBank/DDBJ databases">
        <title>Genome of Haematobacter massiliensis CCUG 47968.</title>
        <authorList>
            <person name="Wang D."/>
            <person name="Wang G."/>
        </authorList>
    </citation>
    <scope>NUCLEOTIDE SEQUENCE [LARGE SCALE GENOMIC DNA]</scope>
    <source>
        <strain evidence="4 5">CCUG 47968</strain>
    </source>
</reference>
<name>A0A086YB02_9RHOB</name>
<evidence type="ECO:0000256" key="1">
    <source>
        <dbReference type="ARBA" id="ARBA00022679"/>
    </source>
</evidence>
<evidence type="ECO:0000313" key="4">
    <source>
        <dbReference type="EMBL" id="KFI31452.1"/>
    </source>
</evidence>
<gene>
    <name evidence="4" type="ORF">CN97_10655</name>
</gene>
<dbReference type="Gene3D" id="3.40.630.30">
    <property type="match status" value="1"/>
</dbReference>
<proteinExistence type="predicted"/>
<evidence type="ECO:0000313" key="5">
    <source>
        <dbReference type="Proteomes" id="UP000028826"/>
    </source>
</evidence>
<evidence type="ECO:0000259" key="3">
    <source>
        <dbReference type="PROSITE" id="PS51186"/>
    </source>
</evidence>
<dbReference type="GO" id="GO:0016747">
    <property type="term" value="F:acyltransferase activity, transferring groups other than amino-acyl groups"/>
    <property type="evidence" value="ECO:0007669"/>
    <property type="project" value="InterPro"/>
</dbReference>
<comment type="caution">
    <text evidence="4">The sequence shown here is derived from an EMBL/GenBank/DDBJ whole genome shotgun (WGS) entry which is preliminary data.</text>
</comment>
<dbReference type="SUPFAM" id="SSF55729">
    <property type="entry name" value="Acyl-CoA N-acyltransferases (Nat)"/>
    <property type="match status" value="1"/>
</dbReference>
<sequence>MPACAALLQGWLDAEEWMPRLHDLPETAGWMRARLFPENEVIVAGQPPAGFLALSPEGVVVQLVVAPAARGRGLGHALIAHAKARHPGGLTLWCFEANTPARAFYARQGFREVARTDGAGNEEGLPDILLRWGHDA</sequence>
<dbReference type="PROSITE" id="PS51186">
    <property type="entry name" value="GNAT"/>
    <property type="match status" value="1"/>
</dbReference>
<dbReference type="Pfam" id="PF00583">
    <property type="entry name" value="Acetyltransf_1"/>
    <property type="match status" value="1"/>
</dbReference>
<keyword evidence="5" id="KW-1185">Reference proteome</keyword>
<dbReference type="eggNOG" id="COG0456">
    <property type="taxonomic scope" value="Bacteria"/>
</dbReference>
<keyword evidence="2" id="KW-0012">Acyltransferase</keyword>
<evidence type="ECO:0000256" key="2">
    <source>
        <dbReference type="ARBA" id="ARBA00023315"/>
    </source>
</evidence>
<organism evidence="4 5">
    <name type="scientific">Haematobacter massiliensis</name>
    <dbReference type="NCBI Taxonomy" id="195105"/>
    <lineage>
        <taxon>Bacteria</taxon>
        <taxon>Pseudomonadati</taxon>
        <taxon>Pseudomonadota</taxon>
        <taxon>Alphaproteobacteria</taxon>
        <taxon>Rhodobacterales</taxon>
        <taxon>Paracoccaceae</taxon>
        <taxon>Haematobacter</taxon>
    </lineage>
</organism>